<dbReference type="InterPro" id="IPR012340">
    <property type="entry name" value="NA-bd_OB-fold"/>
</dbReference>
<dbReference type="InterPro" id="IPR014646">
    <property type="entry name" value="Rfa2/RPA32"/>
</dbReference>
<comment type="similarity">
    <text evidence="2">Belongs to the replication factor A protein 2 family.</text>
</comment>
<keyword evidence="3" id="KW-0235">DNA replication</keyword>
<dbReference type="Gene3D" id="2.40.50.140">
    <property type="entry name" value="Nucleic acid-binding proteins"/>
    <property type="match status" value="1"/>
</dbReference>
<comment type="caution">
    <text evidence="9">The sequence shown here is derived from an EMBL/GenBank/DDBJ whole genome shotgun (WGS) entry which is preliminary data.</text>
</comment>
<feature type="compositionally biased region" description="Polar residues" evidence="6">
    <location>
        <begin position="23"/>
        <end position="36"/>
    </location>
</feature>
<comment type="subcellular location">
    <subcellularLocation>
        <location evidence="1">Nucleus</location>
    </subcellularLocation>
</comment>
<feature type="domain" description="Replication protein A C-terminal" evidence="8">
    <location>
        <begin position="196"/>
        <end position="272"/>
    </location>
</feature>
<dbReference type="PANTHER" id="PTHR13989">
    <property type="entry name" value="REPLICATION PROTEIN A-RELATED"/>
    <property type="match status" value="1"/>
</dbReference>
<dbReference type="InterPro" id="IPR004365">
    <property type="entry name" value="NA-bd_OB_tRNA"/>
</dbReference>
<dbReference type="Pfam" id="PF01336">
    <property type="entry name" value="tRNA_anti-codon"/>
    <property type="match status" value="1"/>
</dbReference>
<keyword evidence="5" id="KW-0539">Nucleus</keyword>
<dbReference type="InterPro" id="IPR040260">
    <property type="entry name" value="RFA2-like"/>
</dbReference>
<dbReference type="SUPFAM" id="SSF50249">
    <property type="entry name" value="Nucleic acid-binding proteins"/>
    <property type="match status" value="1"/>
</dbReference>
<evidence type="ECO:0000313" key="9">
    <source>
        <dbReference type="EMBL" id="KAK9762905.1"/>
    </source>
</evidence>
<dbReference type="CDD" id="cd04478">
    <property type="entry name" value="RPA2_DBD_D"/>
    <property type="match status" value="1"/>
</dbReference>
<sequence length="280" mass="30637">MSMAGYGSYTSTYGGGFTTHSTENTGFSSPGITDSPSSKRESSNNQTLSPVTIKQLLGADQATPDAPFKIDNVEITQVTFVGVIRSVSEQSTNVSFVVEDGTGSVDIRMFINDDSDFQAQKRGELVQGIYVRVIGTIRVFSNKRYVLAFLLRPITDFNEVTAHSLETLFCHLSRVKSNPSIDYNSGFRNSEGNPFTANNPYAHNPSNNYNNEFSPLQRTIIDAVKSAPDTNEGVHIGSIAQALTGRFPREEISNAVEWLIGEGHLYSTVDDDHVKCTDAD</sequence>
<keyword evidence="4" id="KW-0238">DNA-binding</keyword>
<dbReference type="PANTHER" id="PTHR13989:SF16">
    <property type="entry name" value="REPLICATION PROTEIN A2"/>
    <property type="match status" value="1"/>
</dbReference>
<feature type="domain" description="OB" evidence="7">
    <location>
        <begin position="78"/>
        <end position="145"/>
    </location>
</feature>
<dbReference type="InterPro" id="IPR036388">
    <property type="entry name" value="WH-like_DNA-bd_sf"/>
</dbReference>
<dbReference type="Pfam" id="PF08784">
    <property type="entry name" value="RPA_C"/>
    <property type="match status" value="1"/>
</dbReference>
<evidence type="ECO:0000259" key="7">
    <source>
        <dbReference type="Pfam" id="PF01336"/>
    </source>
</evidence>
<evidence type="ECO:0000256" key="3">
    <source>
        <dbReference type="ARBA" id="ARBA00022705"/>
    </source>
</evidence>
<dbReference type="Proteomes" id="UP001479436">
    <property type="component" value="Unassembled WGS sequence"/>
</dbReference>
<name>A0ABR2WN19_9FUNG</name>
<dbReference type="SUPFAM" id="SSF46785">
    <property type="entry name" value="Winged helix' DNA-binding domain"/>
    <property type="match status" value="1"/>
</dbReference>
<evidence type="ECO:0000259" key="8">
    <source>
        <dbReference type="Pfam" id="PF08784"/>
    </source>
</evidence>
<keyword evidence="10" id="KW-1185">Reference proteome</keyword>
<dbReference type="EMBL" id="JASJQH010000788">
    <property type="protein sequence ID" value="KAK9762905.1"/>
    <property type="molecule type" value="Genomic_DNA"/>
</dbReference>
<evidence type="ECO:0000256" key="2">
    <source>
        <dbReference type="ARBA" id="ARBA00007815"/>
    </source>
</evidence>
<evidence type="ECO:0000313" key="10">
    <source>
        <dbReference type="Proteomes" id="UP001479436"/>
    </source>
</evidence>
<dbReference type="InterPro" id="IPR036390">
    <property type="entry name" value="WH_DNA-bd_sf"/>
</dbReference>
<organism evidence="9 10">
    <name type="scientific">Basidiobolus ranarum</name>
    <dbReference type="NCBI Taxonomy" id="34480"/>
    <lineage>
        <taxon>Eukaryota</taxon>
        <taxon>Fungi</taxon>
        <taxon>Fungi incertae sedis</taxon>
        <taxon>Zoopagomycota</taxon>
        <taxon>Entomophthoromycotina</taxon>
        <taxon>Basidiobolomycetes</taxon>
        <taxon>Basidiobolales</taxon>
        <taxon>Basidiobolaceae</taxon>
        <taxon>Basidiobolus</taxon>
    </lineage>
</organism>
<evidence type="ECO:0000256" key="1">
    <source>
        <dbReference type="ARBA" id="ARBA00004123"/>
    </source>
</evidence>
<proteinExistence type="inferred from homology"/>
<dbReference type="PIRSF" id="PIRSF036949">
    <property type="entry name" value="RPA32"/>
    <property type="match status" value="1"/>
</dbReference>
<gene>
    <name evidence="9" type="primary">ssb2_3</name>
    <name evidence="9" type="ORF">K7432_010887</name>
</gene>
<evidence type="ECO:0000256" key="5">
    <source>
        <dbReference type="ARBA" id="ARBA00023242"/>
    </source>
</evidence>
<accession>A0ABR2WN19</accession>
<dbReference type="InterPro" id="IPR014892">
    <property type="entry name" value="RPA_C"/>
</dbReference>
<feature type="region of interest" description="Disordered" evidence="6">
    <location>
        <begin position="21"/>
        <end position="46"/>
    </location>
</feature>
<protein>
    <submittedName>
        <fullName evidence="9">Replication factor A protein 2</fullName>
    </submittedName>
</protein>
<dbReference type="Gene3D" id="1.10.10.10">
    <property type="entry name" value="Winged helix-like DNA-binding domain superfamily/Winged helix DNA-binding domain"/>
    <property type="match status" value="1"/>
</dbReference>
<evidence type="ECO:0000256" key="6">
    <source>
        <dbReference type="SAM" id="MobiDB-lite"/>
    </source>
</evidence>
<evidence type="ECO:0000256" key="4">
    <source>
        <dbReference type="ARBA" id="ARBA00023125"/>
    </source>
</evidence>
<reference evidence="9 10" key="1">
    <citation type="submission" date="2023-04" db="EMBL/GenBank/DDBJ databases">
        <title>Genome of Basidiobolus ranarum AG-B5.</title>
        <authorList>
            <person name="Stajich J.E."/>
            <person name="Carter-House D."/>
            <person name="Gryganskyi A."/>
        </authorList>
    </citation>
    <scope>NUCLEOTIDE SEQUENCE [LARGE SCALE GENOMIC DNA]</scope>
    <source>
        <strain evidence="9 10">AG-B5</strain>
    </source>
</reference>